<dbReference type="Proteomes" id="UP001055811">
    <property type="component" value="Linkage Group LG03"/>
</dbReference>
<keyword evidence="2" id="KW-1185">Reference proteome</keyword>
<sequence>MIQPTCQACARAHPAYLLGAPRLRSDIKAANHVLPRATVGERAQISFRRTAPTLRRTAPSDVPAINTSHSALLWRQHLHHLETRSYLNTSTAPNSARKLVESKGKLWNRELEECSAGTSFGLLYIYLAFYYDFLSRILQIMLSVLFVT</sequence>
<organism evidence="1 2">
    <name type="scientific">Cichorium intybus</name>
    <name type="common">Chicory</name>
    <dbReference type="NCBI Taxonomy" id="13427"/>
    <lineage>
        <taxon>Eukaryota</taxon>
        <taxon>Viridiplantae</taxon>
        <taxon>Streptophyta</taxon>
        <taxon>Embryophyta</taxon>
        <taxon>Tracheophyta</taxon>
        <taxon>Spermatophyta</taxon>
        <taxon>Magnoliopsida</taxon>
        <taxon>eudicotyledons</taxon>
        <taxon>Gunneridae</taxon>
        <taxon>Pentapetalae</taxon>
        <taxon>asterids</taxon>
        <taxon>campanulids</taxon>
        <taxon>Asterales</taxon>
        <taxon>Asteraceae</taxon>
        <taxon>Cichorioideae</taxon>
        <taxon>Cichorieae</taxon>
        <taxon>Cichoriinae</taxon>
        <taxon>Cichorium</taxon>
    </lineage>
</organism>
<gene>
    <name evidence="1" type="ORF">L2E82_17539</name>
</gene>
<dbReference type="EMBL" id="CM042011">
    <property type="protein sequence ID" value="KAI3767429.1"/>
    <property type="molecule type" value="Genomic_DNA"/>
</dbReference>
<comment type="caution">
    <text evidence="1">The sequence shown here is derived from an EMBL/GenBank/DDBJ whole genome shotgun (WGS) entry which is preliminary data.</text>
</comment>
<name>A0ACB9F853_CICIN</name>
<evidence type="ECO:0000313" key="1">
    <source>
        <dbReference type="EMBL" id="KAI3767429.1"/>
    </source>
</evidence>
<reference evidence="1 2" key="2">
    <citation type="journal article" date="2022" name="Mol. Ecol. Resour.">
        <title>The genomes of chicory, endive, great burdock and yacon provide insights into Asteraceae paleo-polyploidization history and plant inulin production.</title>
        <authorList>
            <person name="Fan W."/>
            <person name="Wang S."/>
            <person name="Wang H."/>
            <person name="Wang A."/>
            <person name="Jiang F."/>
            <person name="Liu H."/>
            <person name="Zhao H."/>
            <person name="Xu D."/>
            <person name="Zhang Y."/>
        </authorList>
    </citation>
    <scope>NUCLEOTIDE SEQUENCE [LARGE SCALE GENOMIC DNA]</scope>
    <source>
        <strain evidence="2">cv. Punajuju</strain>
        <tissue evidence="1">Leaves</tissue>
    </source>
</reference>
<proteinExistence type="predicted"/>
<protein>
    <submittedName>
        <fullName evidence="1">Uncharacterized protein</fullName>
    </submittedName>
</protein>
<evidence type="ECO:0000313" key="2">
    <source>
        <dbReference type="Proteomes" id="UP001055811"/>
    </source>
</evidence>
<reference evidence="2" key="1">
    <citation type="journal article" date="2022" name="Mol. Ecol. Resour.">
        <title>The genomes of chicory, endive, great burdock and yacon provide insights into Asteraceae palaeo-polyploidization history and plant inulin production.</title>
        <authorList>
            <person name="Fan W."/>
            <person name="Wang S."/>
            <person name="Wang H."/>
            <person name="Wang A."/>
            <person name="Jiang F."/>
            <person name="Liu H."/>
            <person name="Zhao H."/>
            <person name="Xu D."/>
            <person name="Zhang Y."/>
        </authorList>
    </citation>
    <scope>NUCLEOTIDE SEQUENCE [LARGE SCALE GENOMIC DNA]</scope>
    <source>
        <strain evidence="2">cv. Punajuju</strain>
    </source>
</reference>
<accession>A0ACB9F853</accession>